<gene>
    <name evidence="7" type="ORF">OQ497_00520</name>
</gene>
<dbReference type="PANTHER" id="PTHR42881">
    <property type="entry name" value="PROLYL ENDOPEPTIDASE"/>
    <property type="match status" value="1"/>
</dbReference>
<organism evidence="7 8">
    <name type="scientific">Acetobacter thailandicus</name>
    <dbReference type="NCBI Taxonomy" id="1502842"/>
    <lineage>
        <taxon>Bacteria</taxon>
        <taxon>Pseudomonadati</taxon>
        <taxon>Pseudomonadota</taxon>
        <taxon>Alphaproteobacteria</taxon>
        <taxon>Acetobacterales</taxon>
        <taxon>Acetobacteraceae</taxon>
        <taxon>Acetobacter</taxon>
    </lineage>
</organism>
<keyword evidence="4" id="KW-0732">Signal</keyword>
<dbReference type="InterPro" id="IPR051167">
    <property type="entry name" value="Prolyl_oligopep/macrocyclase"/>
</dbReference>
<keyword evidence="1" id="KW-0645">Protease</keyword>
<keyword evidence="8" id="KW-1185">Reference proteome</keyword>
<dbReference type="InterPro" id="IPR029058">
    <property type="entry name" value="AB_hydrolase_fold"/>
</dbReference>
<accession>A0ABT3QB30</accession>
<evidence type="ECO:0000313" key="8">
    <source>
        <dbReference type="Proteomes" id="UP001301152"/>
    </source>
</evidence>
<dbReference type="Proteomes" id="UP001301152">
    <property type="component" value="Unassembled WGS sequence"/>
</dbReference>
<dbReference type="Gene3D" id="3.40.50.1820">
    <property type="entry name" value="alpha/beta hydrolase"/>
    <property type="match status" value="1"/>
</dbReference>
<protein>
    <submittedName>
        <fullName evidence="7">Prolyl oligopeptidase family serine peptidase</fullName>
    </submittedName>
</protein>
<dbReference type="SUPFAM" id="SSF50993">
    <property type="entry name" value="Peptidase/esterase 'gauge' domain"/>
    <property type="match status" value="1"/>
</dbReference>
<evidence type="ECO:0000313" key="7">
    <source>
        <dbReference type="EMBL" id="MCX2562456.1"/>
    </source>
</evidence>
<comment type="caution">
    <text evidence="7">The sequence shown here is derived from an EMBL/GenBank/DDBJ whole genome shotgun (WGS) entry which is preliminary data.</text>
</comment>
<feature type="domain" description="Peptidase S9 prolyl oligopeptidase catalytic" evidence="5">
    <location>
        <begin position="502"/>
        <end position="696"/>
    </location>
</feature>
<proteinExistence type="predicted"/>
<dbReference type="RefSeq" id="WP_173559330.1">
    <property type="nucleotide sequence ID" value="NZ_JAPIUZ010000001.1"/>
</dbReference>
<dbReference type="Pfam" id="PF02897">
    <property type="entry name" value="Peptidase_S9_N"/>
    <property type="match status" value="1"/>
</dbReference>
<evidence type="ECO:0000256" key="3">
    <source>
        <dbReference type="ARBA" id="ARBA00022825"/>
    </source>
</evidence>
<evidence type="ECO:0000256" key="4">
    <source>
        <dbReference type="SAM" id="SignalP"/>
    </source>
</evidence>
<sequence length="707" mass="78171">MNLRGWLLASAVSVLAVAATVPCSAATQAVNKQNNTAFLSDIHGAKALEWVRAQNNKTTSELEKDKRYQEFYDKTLSVLQAPDRLPSPDFFAGGIWNFWQDAQHPHGIWRAATLESYLSSDPSWQTKIDFDALSKQDHKNWVFQGTSCLNPADEKCLIALSDGGEDAVTLREFNTKTGQFVKENGFEFSRSKQNATWLDDNTILLARDWDGKGTDLTASGYPFVVKKVERGQSPAQAQEVYRGQPSDISVETLALTDGQGHRLVLVSRRVTFFEVRFAVLDGNTLHWLSIPEKADVQGLLNGRLIFSVNEDWKREGLPTIPAGSVVSVDPENTVQSAEIVFTPSATQAVEDIGVTKSAVLISFLDNVRGRAARFKTAGAGKPWQSEQLNLPDMASVHVAATSTQSDEAFVSVESYIKPRELWLVQGEEKTRQVKAAPARFNASDLETEQLWATSTDGVKVPYFIVHRRNMPMNGQNPTLMTAYGGFQVSYTPVYAPETGLLWLERGGVYVVANIRGGGEFGPKWHEVARKSGRMKAYDDFAAVGKDLIHRGITSTEHLGIRGRSNGGLLAGAEMVQHPDLWKAVIIGVPLLDMEHFETMSAGASWVGEYGSMSVPSEAEFLRKISPLQSLKADVTYPVPFIFTSTSDDRVGPVHARRFAEKLQSMGKKFYYYEDIQGGHSGTVNAPEVAQERALEFVYLSQFLMDQP</sequence>
<evidence type="ECO:0000256" key="1">
    <source>
        <dbReference type="ARBA" id="ARBA00022670"/>
    </source>
</evidence>
<dbReference type="PRINTS" id="PR00862">
    <property type="entry name" value="PROLIGOPTASE"/>
</dbReference>
<keyword evidence="3" id="KW-0720">Serine protease</keyword>
<dbReference type="EMBL" id="JAPIUZ010000001">
    <property type="protein sequence ID" value="MCX2562456.1"/>
    <property type="molecule type" value="Genomic_DNA"/>
</dbReference>
<dbReference type="InterPro" id="IPR023302">
    <property type="entry name" value="Pept_S9A_N"/>
</dbReference>
<name>A0ABT3QB30_9PROT</name>
<dbReference type="Pfam" id="PF00326">
    <property type="entry name" value="Peptidase_S9"/>
    <property type="match status" value="1"/>
</dbReference>
<dbReference type="InterPro" id="IPR002470">
    <property type="entry name" value="Peptidase_S9A"/>
</dbReference>
<reference evidence="7 8" key="1">
    <citation type="submission" date="2022-11" db="EMBL/GenBank/DDBJ databases">
        <title>Genome sequencing of Acetobacter type strain.</title>
        <authorList>
            <person name="Heo J."/>
            <person name="Lee D."/>
            <person name="Han B.-H."/>
            <person name="Hong S.-B."/>
            <person name="Kwon S.-W."/>
        </authorList>
    </citation>
    <scope>NUCLEOTIDE SEQUENCE [LARGE SCALE GENOMIC DNA]</scope>
    <source>
        <strain evidence="7 8">KACC 21253</strain>
    </source>
</reference>
<dbReference type="SUPFAM" id="SSF53474">
    <property type="entry name" value="alpha/beta-Hydrolases"/>
    <property type="match status" value="1"/>
</dbReference>
<feature type="signal peptide" evidence="4">
    <location>
        <begin position="1"/>
        <end position="25"/>
    </location>
</feature>
<evidence type="ECO:0000259" key="6">
    <source>
        <dbReference type="Pfam" id="PF02897"/>
    </source>
</evidence>
<dbReference type="InterPro" id="IPR001375">
    <property type="entry name" value="Peptidase_S9_cat"/>
</dbReference>
<feature type="chain" id="PRO_5046665079" evidence="4">
    <location>
        <begin position="26"/>
        <end position="707"/>
    </location>
</feature>
<feature type="domain" description="Peptidase S9A N-terminal" evidence="6">
    <location>
        <begin position="37"/>
        <end position="432"/>
    </location>
</feature>
<keyword evidence="2" id="KW-0378">Hydrolase</keyword>
<dbReference type="PANTHER" id="PTHR42881:SF13">
    <property type="entry name" value="PROLYL ENDOPEPTIDASE"/>
    <property type="match status" value="1"/>
</dbReference>
<evidence type="ECO:0000256" key="2">
    <source>
        <dbReference type="ARBA" id="ARBA00022801"/>
    </source>
</evidence>
<dbReference type="Gene3D" id="2.130.10.120">
    <property type="entry name" value="Prolyl oligopeptidase, N-terminal domain"/>
    <property type="match status" value="1"/>
</dbReference>
<evidence type="ECO:0000259" key="5">
    <source>
        <dbReference type="Pfam" id="PF00326"/>
    </source>
</evidence>